<evidence type="ECO:0000313" key="2">
    <source>
        <dbReference type="EMBL" id="KAJ1186897.1"/>
    </source>
</evidence>
<organism evidence="2 3">
    <name type="scientific">Pleurodeles waltl</name>
    <name type="common">Iberian ribbed newt</name>
    <dbReference type="NCBI Taxonomy" id="8319"/>
    <lineage>
        <taxon>Eukaryota</taxon>
        <taxon>Metazoa</taxon>
        <taxon>Chordata</taxon>
        <taxon>Craniata</taxon>
        <taxon>Vertebrata</taxon>
        <taxon>Euteleostomi</taxon>
        <taxon>Amphibia</taxon>
        <taxon>Batrachia</taxon>
        <taxon>Caudata</taxon>
        <taxon>Salamandroidea</taxon>
        <taxon>Salamandridae</taxon>
        <taxon>Pleurodelinae</taxon>
        <taxon>Pleurodeles</taxon>
    </lineage>
</organism>
<proteinExistence type="predicted"/>
<feature type="compositionally biased region" description="Low complexity" evidence="1">
    <location>
        <begin position="111"/>
        <end position="124"/>
    </location>
</feature>
<name>A0AAV7UDB7_PLEWA</name>
<feature type="region of interest" description="Disordered" evidence="1">
    <location>
        <begin position="41"/>
        <end position="134"/>
    </location>
</feature>
<protein>
    <submittedName>
        <fullName evidence="2">Uncharacterized protein</fullName>
    </submittedName>
</protein>
<dbReference type="EMBL" id="JANPWB010000005">
    <property type="protein sequence ID" value="KAJ1186897.1"/>
    <property type="molecule type" value="Genomic_DNA"/>
</dbReference>
<evidence type="ECO:0000313" key="3">
    <source>
        <dbReference type="Proteomes" id="UP001066276"/>
    </source>
</evidence>
<comment type="caution">
    <text evidence="2">The sequence shown here is derived from an EMBL/GenBank/DDBJ whole genome shotgun (WGS) entry which is preliminary data.</text>
</comment>
<gene>
    <name evidence="2" type="ORF">NDU88_003677</name>
</gene>
<reference evidence="2" key="1">
    <citation type="journal article" date="2022" name="bioRxiv">
        <title>Sequencing and chromosome-scale assembly of the giantPleurodeles waltlgenome.</title>
        <authorList>
            <person name="Brown T."/>
            <person name="Elewa A."/>
            <person name="Iarovenko S."/>
            <person name="Subramanian E."/>
            <person name="Araus A.J."/>
            <person name="Petzold A."/>
            <person name="Susuki M."/>
            <person name="Suzuki K.-i.T."/>
            <person name="Hayashi T."/>
            <person name="Toyoda A."/>
            <person name="Oliveira C."/>
            <person name="Osipova E."/>
            <person name="Leigh N.D."/>
            <person name="Simon A."/>
            <person name="Yun M.H."/>
        </authorList>
    </citation>
    <scope>NUCLEOTIDE SEQUENCE</scope>
    <source>
        <strain evidence="2">20211129_DDA</strain>
        <tissue evidence="2">Liver</tissue>
    </source>
</reference>
<dbReference type="AlphaFoldDB" id="A0AAV7UDB7"/>
<accession>A0AAV7UDB7</accession>
<sequence>MPSASPSSSVLRAAPGLVRKADHKGLRIRAPTASHIPAAVNKAVQDCGGGAPTSARSPPAPSGHMRERRALKNTGGRGSGLRPRPPPRSTSPAGVASLRCPREALSPRQHPPATSTTPRRSSVPPQRPRPWPEFRRLTEHTLQAAIMSCVQTTPPVLLLIG</sequence>
<evidence type="ECO:0000256" key="1">
    <source>
        <dbReference type="SAM" id="MobiDB-lite"/>
    </source>
</evidence>
<keyword evidence="3" id="KW-1185">Reference proteome</keyword>
<dbReference type="Proteomes" id="UP001066276">
    <property type="component" value="Chromosome 3_1"/>
</dbReference>